<dbReference type="SUPFAM" id="SSF161111">
    <property type="entry name" value="Cation efflux protein transmembrane domain-like"/>
    <property type="match status" value="1"/>
</dbReference>
<evidence type="ECO:0000256" key="4">
    <source>
        <dbReference type="ARBA" id="ARBA00022906"/>
    </source>
</evidence>
<dbReference type="GO" id="GO:0016020">
    <property type="term" value="C:membrane"/>
    <property type="evidence" value="ECO:0007669"/>
    <property type="project" value="UniProtKB-SubCell"/>
</dbReference>
<keyword evidence="4" id="KW-0862">Zinc</keyword>
<proteinExistence type="predicted"/>
<feature type="transmembrane region" description="Helical" evidence="7">
    <location>
        <begin position="127"/>
        <end position="153"/>
    </location>
</feature>
<keyword evidence="5 7" id="KW-1133">Transmembrane helix</keyword>
<dbReference type="Pfam" id="PF01545">
    <property type="entry name" value="Cation_efflux"/>
    <property type="match status" value="1"/>
</dbReference>
<dbReference type="InterPro" id="IPR058533">
    <property type="entry name" value="Cation_efflux_TM"/>
</dbReference>
<evidence type="ECO:0000259" key="8">
    <source>
        <dbReference type="Pfam" id="PF01545"/>
    </source>
</evidence>
<keyword evidence="4" id="KW-0864">Zinc transport</keyword>
<keyword evidence="6 7" id="KW-0472">Membrane</keyword>
<feature type="transmembrane region" description="Helical" evidence="7">
    <location>
        <begin position="79"/>
        <end position="102"/>
    </location>
</feature>
<dbReference type="Proteomes" id="UP000235015">
    <property type="component" value="Unassembled WGS sequence"/>
</dbReference>
<comment type="caution">
    <text evidence="9">The sequence shown here is derived from an EMBL/GenBank/DDBJ whole genome shotgun (WGS) entry which is preliminary data.</text>
</comment>
<dbReference type="NCBIfam" id="TIGR01297">
    <property type="entry name" value="CDF"/>
    <property type="match status" value="1"/>
</dbReference>
<dbReference type="STRING" id="1111735.GCA_000428045_00418"/>
<keyword evidence="4" id="KW-0406">Ion transport</keyword>
<dbReference type="EMBL" id="PKUN01000014">
    <property type="protein sequence ID" value="PLX61532.1"/>
    <property type="molecule type" value="Genomic_DNA"/>
</dbReference>
<dbReference type="PANTHER" id="PTHR13414:SF9">
    <property type="entry name" value="PROTON-COUPLED ZINC ANTIPORTER SLC30A9, MITOCHONDRIAL"/>
    <property type="match status" value="1"/>
</dbReference>
<organism evidence="9 10">
    <name type="scientific">Sedimenticola selenatireducens</name>
    <dbReference type="NCBI Taxonomy" id="191960"/>
    <lineage>
        <taxon>Bacteria</taxon>
        <taxon>Pseudomonadati</taxon>
        <taxon>Pseudomonadota</taxon>
        <taxon>Gammaproteobacteria</taxon>
        <taxon>Chromatiales</taxon>
        <taxon>Sedimenticolaceae</taxon>
        <taxon>Sedimenticola</taxon>
    </lineage>
</organism>
<evidence type="ECO:0000256" key="2">
    <source>
        <dbReference type="ARBA" id="ARBA00022448"/>
    </source>
</evidence>
<protein>
    <submittedName>
        <fullName evidence="9">Cation diffusion facilitator family transporter</fullName>
    </submittedName>
</protein>
<gene>
    <name evidence="9" type="ORF">C0630_10195</name>
</gene>
<feature type="domain" description="Cation efflux protein transmembrane" evidence="8">
    <location>
        <begin position="13"/>
        <end position="234"/>
    </location>
</feature>
<evidence type="ECO:0000256" key="6">
    <source>
        <dbReference type="ARBA" id="ARBA00023136"/>
    </source>
</evidence>
<keyword evidence="3 7" id="KW-0812">Transmembrane</keyword>
<dbReference type="Gene3D" id="1.20.1510.10">
    <property type="entry name" value="Cation efflux protein transmembrane domain"/>
    <property type="match status" value="1"/>
</dbReference>
<feature type="transmembrane region" description="Helical" evidence="7">
    <location>
        <begin position="12"/>
        <end position="36"/>
    </location>
</feature>
<dbReference type="InterPro" id="IPR002524">
    <property type="entry name" value="Cation_efflux"/>
</dbReference>
<dbReference type="PANTHER" id="PTHR13414">
    <property type="entry name" value="HUEL-CATION TRANSPORTER"/>
    <property type="match status" value="1"/>
</dbReference>
<evidence type="ECO:0000313" key="9">
    <source>
        <dbReference type="EMBL" id="PLX61532.1"/>
    </source>
</evidence>
<evidence type="ECO:0000313" key="10">
    <source>
        <dbReference type="Proteomes" id="UP000235015"/>
    </source>
</evidence>
<dbReference type="InterPro" id="IPR040177">
    <property type="entry name" value="SLC30A9"/>
</dbReference>
<evidence type="ECO:0000256" key="5">
    <source>
        <dbReference type="ARBA" id="ARBA00022989"/>
    </source>
</evidence>
<evidence type="ECO:0000256" key="3">
    <source>
        <dbReference type="ARBA" id="ARBA00022692"/>
    </source>
</evidence>
<comment type="subcellular location">
    <subcellularLocation>
        <location evidence="1">Membrane</location>
        <topology evidence="1">Multi-pass membrane protein</topology>
    </subcellularLocation>
</comment>
<sequence>MTGMAHGSRTAVLTAIVSNAIVTVIKFIAALISGSAAMMNEAVHSLMDTLNQGFLLIGLREGERPADQFYAFGHGQKKYLWNLWSAIGLFSIGSGLGLAHAWHSWHDLGQNTAAEPVTILDLTLNPLWVNLTVLAIAFLLEGYSFLVALKAFLQKMRLTKVTNPFRFLLLADDPTLVAVVLEDSVAMLGLAFAALGVGLTALTGNGVWDVGFSALIAAMLGMIAFYLGYTNMRFLADMRDNEAEALFLNIVAAHHQVERCHDLRSIIIDETHTILVAEVELREEAVVPGLHERIQTEREAILSQLPAKRRDDARLHCYAAARAAVIVSLKRTEEIIDELEANIRQRLPRVSHITLEVEGISQPAELPDEPPP</sequence>
<evidence type="ECO:0000256" key="7">
    <source>
        <dbReference type="SAM" id="Phobius"/>
    </source>
</evidence>
<evidence type="ECO:0000256" key="1">
    <source>
        <dbReference type="ARBA" id="ARBA00004141"/>
    </source>
</evidence>
<feature type="transmembrane region" description="Helical" evidence="7">
    <location>
        <begin position="210"/>
        <end position="229"/>
    </location>
</feature>
<reference evidence="9 10" key="1">
    <citation type="submission" date="2017-11" db="EMBL/GenBank/DDBJ databases">
        <title>Genome-resolved metagenomics identifies genetic mobility, metabolic interactions, and unexpected diversity in perchlorate-reducing communities.</title>
        <authorList>
            <person name="Barnum T.P."/>
            <person name="Figueroa I.A."/>
            <person name="Carlstrom C.I."/>
            <person name="Lucas L.N."/>
            <person name="Engelbrektson A.L."/>
            <person name="Coates J.D."/>
        </authorList>
    </citation>
    <scope>NUCLEOTIDE SEQUENCE [LARGE SCALE GENOMIC DNA]</scope>
    <source>
        <strain evidence="9">BM301</strain>
    </source>
</reference>
<accession>A0A2N6CW88</accession>
<name>A0A2N6CW88_9GAMM</name>
<dbReference type="GO" id="GO:0008324">
    <property type="term" value="F:monoatomic cation transmembrane transporter activity"/>
    <property type="evidence" value="ECO:0007669"/>
    <property type="project" value="InterPro"/>
</dbReference>
<feature type="transmembrane region" description="Helical" evidence="7">
    <location>
        <begin position="174"/>
        <end position="198"/>
    </location>
</feature>
<dbReference type="InterPro" id="IPR027469">
    <property type="entry name" value="Cation_efflux_TMD_sf"/>
</dbReference>
<keyword evidence="2" id="KW-0813">Transport</keyword>
<dbReference type="AlphaFoldDB" id="A0A2N6CW88"/>
<dbReference type="GO" id="GO:0006829">
    <property type="term" value="P:zinc ion transport"/>
    <property type="evidence" value="ECO:0007669"/>
    <property type="project" value="UniProtKB-KW"/>
</dbReference>